<dbReference type="EMBL" id="JBBPBM010000041">
    <property type="protein sequence ID" value="KAK8524462.1"/>
    <property type="molecule type" value="Genomic_DNA"/>
</dbReference>
<keyword evidence="2" id="KW-1185">Reference proteome</keyword>
<dbReference type="Proteomes" id="UP001472677">
    <property type="component" value="Unassembled WGS sequence"/>
</dbReference>
<reference evidence="1 2" key="1">
    <citation type="journal article" date="2024" name="G3 (Bethesda)">
        <title>Genome assembly of Hibiscus sabdariffa L. provides insights into metabolisms of medicinal natural products.</title>
        <authorList>
            <person name="Kim T."/>
        </authorList>
    </citation>
    <scope>NUCLEOTIDE SEQUENCE [LARGE SCALE GENOMIC DNA]</scope>
    <source>
        <strain evidence="1">TK-2024</strain>
        <tissue evidence="1">Old leaves</tissue>
    </source>
</reference>
<proteinExistence type="predicted"/>
<name>A0ABR2CVU6_9ROSI</name>
<accession>A0ABR2CVU6</accession>
<sequence>MSCYNSTSLSPRNKGPAPFLSKTYALLEEGEEEGTKKQQDSVVERRRDGVRSVVAGRVFGADFAQIFQAQQFF</sequence>
<evidence type="ECO:0000313" key="2">
    <source>
        <dbReference type="Proteomes" id="UP001472677"/>
    </source>
</evidence>
<gene>
    <name evidence="1" type="ORF">V6N12_029328</name>
</gene>
<protein>
    <submittedName>
        <fullName evidence="1">Uncharacterized protein</fullName>
    </submittedName>
</protein>
<organism evidence="1 2">
    <name type="scientific">Hibiscus sabdariffa</name>
    <name type="common">roselle</name>
    <dbReference type="NCBI Taxonomy" id="183260"/>
    <lineage>
        <taxon>Eukaryota</taxon>
        <taxon>Viridiplantae</taxon>
        <taxon>Streptophyta</taxon>
        <taxon>Embryophyta</taxon>
        <taxon>Tracheophyta</taxon>
        <taxon>Spermatophyta</taxon>
        <taxon>Magnoliopsida</taxon>
        <taxon>eudicotyledons</taxon>
        <taxon>Gunneridae</taxon>
        <taxon>Pentapetalae</taxon>
        <taxon>rosids</taxon>
        <taxon>malvids</taxon>
        <taxon>Malvales</taxon>
        <taxon>Malvaceae</taxon>
        <taxon>Malvoideae</taxon>
        <taxon>Hibiscus</taxon>
    </lineage>
</organism>
<comment type="caution">
    <text evidence="1">The sequence shown here is derived from an EMBL/GenBank/DDBJ whole genome shotgun (WGS) entry which is preliminary data.</text>
</comment>
<evidence type="ECO:0000313" key="1">
    <source>
        <dbReference type="EMBL" id="KAK8524462.1"/>
    </source>
</evidence>